<comment type="caution">
    <text evidence="2">The sequence shown here is derived from an EMBL/GenBank/DDBJ whole genome shotgun (WGS) entry which is preliminary data.</text>
</comment>
<evidence type="ECO:0000313" key="3">
    <source>
        <dbReference type="Proteomes" id="UP001480955"/>
    </source>
</evidence>
<name>A0ABV1QT56_9HYPH</name>
<proteinExistence type="predicted"/>
<organism evidence="2 3">
    <name type="scientific">Methylorubrum podarium</name>
    <dbReference type="NCBI Taxonomy" id="200476"/>
    <lineage>
        <taxon>Bacteria</taxon>
        <taxon>Pseudomonadati</taxon>
        <taxon>Pseudomonadota</taxon>
        <taxon>Alphaproteobacteria</taxon>
        <taxon>Hyphomicrobiales</taxon>
        <taxon>Methylobacteriaceae</taxon>
        <taxon>Methylorubrum</taxon>
    </lineage>
</organism>
<dbReference type="RefSeq" id="WP_350396811.1">
    <property type="nucleotide sequence ID" value="NZ_JBELQE010000110.1"/>
</dbReference>
<reference evidence="2 3" key="1">
    <citation type="submission" date="2024-06" db="EMBL/GenBank/DDBJ databases">
        <authorList>
            <person name="Campbell A.G."/>
        </authorList>
    </citation>
    <scope>NUCLEOTIDE SEQUENCE [LARGE SCALE GENOMIC DNA]</scope>
    <source>
        <strain evidence="2 3">EM12</strain>
    </source>
</reference>
<dbReference type="Pfam" id="PF10685">
    <property type="entry name" value="KGG"/>
    <property type="match status" value="1"/>
</dbReference>
<feature type="region of interest" description="Disordered" evidence="1">
    <location>
        <begin position="1"/>
        <end position="34"/>
    </location>
</feature>
<dbReference type="InterPro" id="IPR019626">
    <property type="entry name" value="Stress-induced_KGG_rpt"/>
</dbReference>
<accession>A0ABV1QT56</accession>
<dbReference type="Proteomes" id="UP001480955">
    <property type="component" value="Unassembled WGS sequence"/>
</dbReference>
<sequence>MHRDVIGFEKRPSEKAREAGRQSSRRRSAPPTPT</sequence>
<protein>
    <submittedName>
        <fullName evidence="2">KGG domain-containing protein</fullName>
    </submittedName>
</protein>
<evidence type="ECO:0000256" key="1">
    <source>
        <dbReference type="SAM" id="MobiDB-lite"/>
    </source>
</evidence>
<gene>
    <name evidence="2" type="ORF">ABS772_21595</name>
</gene>
<feature type="compositionally biased region" description="Basic and acidic residues" evidence="1">
    <location>
        <begin position="1"/>
        <end position="20"/>
    </location>
</feature>
<dbReference type="EMBL" id="JBELQE010000110">
    <property type="protein sequence ID" value="MER2252520.1"/>
    <property type="molecule type" value="Genomic_DNA"/>
</dbReference>
<keyword evidence="3" id="KW-1185">Reference proteome</keyword>
<evidence type="ECO:0000313" key="2">
    <source>
        <dbReference type="EMBL" id="MER2252520.1"/>
    </source>
</evidence>